<name>A0A498SXX1_ACAVI</name>
<feature type="compositionally biased region" description="Polar residues" evidence="1">
    <location>
        <begin position="12"/>
        <end position="26"/>
    </location>
</feature>
<evidence type="ECO:0000313" key="3">
    <source>
        <dbReference type="Proteomes" id="UP000276991"/>
    </source>
</evidence>
<organism evidence="2 3">
    <name type="scientific">Acanthocheilonema viteae</name>
    <name type="common">Filarial nematode worm</name>
    <name type="synonym">Dipetalonema viteae</name>
    <dbReference type="NCBI Taxonomy" id="6277"/>
    <lineage>
        <taxon>Eukaryota</taxon>
        <taxon>Metazoa</taxon>
        <taxon>Ecdysozoa</taxon>
        <taxon>Nematoda</taxon>
        <taxon>Chromadorea</taxon>
        <taxon>Rhabditida</taxon>
        <taxon>Spirurina</taxon>
        <taxon>Spiruromorpha</taxon>
        <taxon>Filarioidea</taxon>
        <taxon>Onchocercidae</taxon>
        <taxon>Acanthocheilonema</taxon>
    </lineage>
</organism>
<feature type="region of interest" description="Disordered" evidence="1">
    <location>
        <begin position="1"/>
        <end position="31"/>
    </location>
</feature>
<accession>A0A498SXX1</accession>
<keyword evidence="3" id="KW-1185">Reference proteome</keyword>
<proteinExistence type="predicted"/>
<dbReference type="EMBL" id="UPTC01004841">
    <property type="protein sequence ID" value="VBB35101.1"/>
    <property type="molecule type" value="Genomic_DNA"/>
</dbReference>
<dbReference type="Proteomes" id="UP000276991">
    <property type="component" value="Unassembled WGS sequence"/>
</dbReference>
<reference evidence="2 3" key="1">
    <citation type="submission" date="2018-08" db="EMBL/GenBank/DDBJ databases">
        <authorList>
            <person name="Laetsch R D."/>
            <person name="Stevens L."/>
            <person name="Kumar S."/>
            <person name="Blaxter L. M."/>
        </authorList>
    </citation>
    <scope>NUCLEOTIDE SEQUENCE [LARGE SCALE GENOMIC DNA]</scope>
</reference>
<protein>
    <submittedName>
        <fullName evidence="2">Uncharacterized protein</fullName>
    </submittedName>
</protein>
<feature type="non-terminal residue" evidence="2">
    <location>
        <position position="1"/>
    </location>
</feature>
<dbReference type="AlphaFoldDB" id="A0A498SXX1"/>
<dbReference type="OrthoDB" id="5805798at2759"/>
<evidence type="ECO:0000313" key="2">
    <source>
        <dbReference type="EMBL" id="VBB35101.1"/>
    </source>
</evidence>
<evidence type="ECO:0000256" key="1">
    <source>
        <dbReference type="SAM" id="MobiDB-lite"/>
    </source>
</evidence>
<gene>
    <name evidence="2" type="ORF">NAV_LOCUS9892</name>
</gene>
<sequence>FAKMKQIEKGNLTMNNSRSVEDNSNNVGGGWYNTRRQYRSVAFGTWKVGNARDLSVKRGVSEGEGQLARELSSIGNKAELVQE</sequence>